<dbReference type="HOGENOM" id="CLU_1015305_0_0_7"/>
<reference evidence="4 5" key="1">
    <citation type="journal article" date="2011" name="Mol. Biol. Evol.">
        <title>Comparative genomic analysis of fruiting body formation in Myxococcales.</title>
        <authorList>
            <person name="Huntley S."/>
            <person name="Hamann N."/>
            <person name="Wegener-Feldbrugge S."/>
            <person name="Treuner-Lange A."/>
            <person name="Kube M."/>
            <person name="Reinhardt R."/>
            <person name="Klages S."/>
            <person name="Muller R."/>
            <person name="Ronning C.M."/>
            <person name="Nierman W.C."/>
            <person name="Sogaard-Andersen L."/>
        </authorList>
    </citation>
    <scope>NUCLEOTIDE SEQUENCE [LARGE SCALE GENOMIC DNA]</scope>
    <source>
        <strain evidence="4 5">DW4/3-1</strain>
    </source>
</reference>
<dbReference type="InterPro" id="IPR023346">
    <property type="entry name" value="Lysozyme-like_dom_sf"/>
</dbReference>
<evidence type="ECO:0000256" key="1">
    <source>
        <dbReference type="ARBA" id="ARBA00022529"/>
    </source>
</evidence>
<evidence type="ECO:0000313" key="4">
    <source>
        <dbReference type="EMBL" id="ADO68039.1"/>
    </source>
</evidence>
<keyword evidence="1" id="KW-0929">Antimicrobial</keyword>
<dbReference type="InterPro" id="IPR023347">
    <property type="entry name" value="Lysozyme_dom_sf"/>
</dbReference>
<accession>E3FM35</accession>
<dbReference type="SUPFAM" id="SSF53955">
    <property type="entry name" value="Lysozyme-like"/>
    <property type="match status" value="1"/>
</dbReference>
<protein>
    <submittedName>
        <fullName evidence="4">Phage lysozyme</fullName>
    </submittedName>
</protein>
<keyword evidence="5" id="KW-1185">Reference proteome</keyword>
<dbReference type="KEGG" id="sur:STAUR_0230"/>
<keyword evidence="2" id="KW-0081">Bacteriolytic enzyme</keyword>
<gene>
    <name evidence="4" type="ordered locus">STAUR_0230</name>
</gene>
<evidence type="ECO:0000256" key="2">
    <source>
        <dbReference type="ARBA" id="ARBA00022638"/>
    </source>
</evidence>
<dbReference type="CAZy" id="GH24">
    <property type="family name" value="Glycoside Hydrolase Family 24"/>
</dbReference>
<dbReference type="Gene3D" id="1.10.530.40">
    <property type="match status" value="1"/>
</dbReference>
<dbReference type="GO" id="GO:0031640">
    <property type="term" value="P:killing of cells of another organism"/>
    <property type="evidence" value="ECO:0007669"/>
    <property type="project" value="UniProtKB-KW"/>
</dbReference>
<feature type="region of interest" description="Disordered" evidence="3">
    <location>
        <begin position="1"/>
        <end position="24"/>
    </location>
</feature>
<dbReference type="STRING" id="378806.STAUR_0230"/>
<dbReference type="GO" id="GO:0003796">
    <property type="term" value="F:lysozyme activity"/>
    <property type="evidence" value="ECO:0007669"/>
    <property type="project" value="InterPro"/>
</dbReference>
<feature type="compositionally biased region" description="Low complexity" evidence="3">
    <location>
        <begin position="252"/>
        <end position="262"/>
    </location>
</feature>
<evidence type="ECO:0000256" key="3">
    <source>
        <dbReference type="SAM" id="MobiDB-lite"/>
    </source>
</evidence>
<feature type="region of interest" description="Disordered" evidence="3">
    <location>
        <begin position="238"/>
        <end position="274"/>
    </location>
</feature>
<organism evidence="4 5">
    <name type="scientific">Stigmatella aurantiaca (strain DW4/3-1)</name>
    <dbReference type="NCBI Taxonomy" id="378806"/>
    <lineage>
        <taxon>Bacteria</taxon>
        <taxon>Pseudomonadati</taxon>
        <taxon>Myxococcota</taxon>
        <taxon>Myxococcia</taxon>
        <taxon>Myxococcales</taxon>
        <taxon>Cystobacterineae</taxon>
        <taxon>Archangiaceae</taxon>
        <taxon>Stigmatella</taxon>
    </lineage>
</organism>
<proteinExistence type="predicted"/>
<dbReference type="Proteomes" id="UP000001351">
    <property type="component" value="Chromosome"/>
</dbReference>
<evidence type="ECO:0000313" key="5">
    <source>
        <dbReference type="Proteomes" id="UP000001351"/>
    </source>
</evidence>
<sequence>MPSTTTGAHPKGKDTGSPGGIRPTNKVYIDTEKHATAGMGHRLTASERARYQVNDRVPLSVLKDWARADVQGAYDAAVAQATMAKAGNQTLVNALACVNFQLGTAWYTEHKKTWACIMAHKWEEAAAEAADSRWYKQTPVRVEDFQAALRAMGGAPLPPGNGASPAASGPDLKDIAHHVRDALDRVFTDEETVYTNLAKLNHDPALIGRFKTLYKTTYQVDVVVDPRVRPVCLGLQSQPPECGGKAQGRQGGQNRNGRSVRQVHGPHAEIAQVR</sequence>
<name>E3FM35_STIAD</name>
<dbReference type="AlphaFoldDB" id="E3FM35"/>
<dbReference type="EMBL" id="CP002271">
    <property type="protein sequence ID" value="ADO68039.1"/>
    <property type="molecule type" value="Genomic_DNA"/>
</dbReference>
<dbReference type="GO" id="GO:0042742">
    <property type="term" value="P:defense response to bacterium"/>
    <property type="evidence" value="ECO:0007669"/>
    <property type="project" value="UniProtKB-KW"/>
</dbReference>
<dbReference type="RefSeq" id="WP_013374048.1">
    <property type="nucleotide sequence ID" value="NZ_AAMD01000013.1"/>
</dbReference>